<dbReference type="AlphaFoldDB" id="A0A2S0IF38"/>
<dbReference type="EMBL" id="CP023270">
    <property type="protein sequence ID" value="AVJ30641.1"/>
    <property type="molecule type" value="Genomic_DNA"/>
</dbReference>
<dbReference type="CDD" id="cd00438">
    <property type="entry name" value="cupin_RmlC"/>
    <property type="match status" value="1"/>
</dbReference>
<evidence type="ECO:0000313" key="9">
    <source>
        <dbReference type="Proteomes" id="UP000239477"/>
    </source>
</evidence>
<dbReference type="GO" id="GO:0005829">
    <property type="term" value="C:cytosol"/>
    <property type="evidence" value="ECO:0007669"/>
    <property type="project" value="TreeGrafter"/>
</dbReference>
<dbReference type="OrthoDB" id="9800680at2"/>
<dbReference type="GO" id="GO:0008830">
    <property type="term" value="F:dTDP-4-dehydrorhamnose 3,5-epimerase activity"/>
    <property type="evidence" value="ECO:0007669"/>
    <property type="project" value="UniProtKB-UniRule"/>
</dbReference>
<comment type="subunit">
    <text evidence="7">Homodimer.</text>
</comment>
<dbReference type="NCBIfam" id="TIGR01221">
    <property type="entry name" value="rmlC"/>
    <property type="match status" value="1"/>
</dbReference>
<dbReference type="Gene3D" id="2.60.120.10">
    <property type="entry name" value="Jelly Rolls"/>
    <property type="match status" value="1"/>
</dbReference>
<evidence type="ECO:0000256" key="2">
    <source>
        <dbReference type="ARBA" id="ARBA00001997"/>
    </source>
</evidence>
<evidence type="ECO:0000256" key="3">
    <source>
        <dbReference type="ARBA" id="ARBA00012098"/>
    </source>
</evidence>
<keyword evidence="9" id="KW-1185">Reference proteome</keyword>
<sequence>MRITPLSLSDVLRIDPAKHQDARGYFVETYVQSVFDAAVGRPVHFLQDNQSYSRRHVLRGLHYQTQHPQGKLVRVTEGEIFDVAVDMREGSPTFGQWTSEILSSDNLRQLWLPEGFAHGFLVLSDYANVVYKTTAPYAPAHQHCVRWDDPALAIAWPGQGEPIMSDKDRQGLALGQAPRIAVI</sequence>
<comment type="function">
    <text evidence="2 7">Catalyzes the epimerization of the C3' and C5'positions of dTDP-6-deoxy-D-xylo-4-hexulose, forming dTDP-6-deoxy-L-lyxo-4-hexulose.</text>
</comment>
<protein>
    <recommendedName>
        <fullName evidence="4 7">dTDP-4-dehydrorhamnose 3,5-epimerase</fullName>
        <ecNumber evidence="3 7">5.1.3.13</ecNumber>
    </recommendedName>
    <alternativeName>
        <fullName evidence="7">Thymidine diphospho-4-keto-rhamnose 3,5-epimerase</fullName>
    </alternativeName>
</protein>
<evidence type="ECO:0000256" key="6">
    <source>
        <dbReference type="PIRSR" id="PIRSR600888-3"/>
    </source>
</evidence>
<organism evidence="8 9">
    <name type="scientific">Achromobacter spanius</name>
    <dbReference type="NCBI Taxonomy" id="217203"/>
    <lineage>
        <taxon>Bacteria</taxon>
        <taxon>Pseudomonadati</taxon>
        <taxon>Pseudomonadota</taxon>
        <taxon>Betaproteobacteria</taxon>
        <taxon>Burkholderiales</taxon>
        <taxon>Alcaligenaceae</taxon>
        <taxon>Achromobacter</taxon>
    </lineage>
</organism>
<comment type="similarity">
    <text evidence="7">Belongs to the dTDP-4-dehydrorhamnose 3,5-epimerase family.</text>
</comment>
<proteinExistence type="inferred from homology"/>
<dbReference type="GO" id="GO:0019305">
    <property type="term" value="P:dTDP-rhamnose biosynthetic process"/>
    <property type="evidence" value="ECO:0007669"/>
    <property type="project" value="UniProtKB-UniRule"/>
</dbReference>
<feature type="active site" description="Proton donor" evidence="5">
    <location>
        <position position="131"/>
    </location>
</feature>
<dbReference type="RefSeq" id="WP_105241212.1">
    <property type="nucleotide sequence ID" value="NZ_CP023270.1"/>
</dbReference>
<dbReference type="UniPathway" id="UPA00124"/>
<gene>
    <name evidence="8" type="primary">rfbC</name>
    <name evidence="8" type="ORF">CLM73_27990</name>
</gene>
<evidence type="ECO:0000256" key="5">
    <source>
        <dbReference type="PIRSR" id="PIRSR600888-1"/>
    </source>
</evidence>
<dbReference type="PANTHER" id="PTHR21047:SF2">
    <property type="entry name" value="THYMIDINE DIPHOSPHO-4-KETO-RHAMNOSE 3,5-EPIMERASE"/>
    <property type="match status" value="1"/>
</dbReference>
<reference evidence="8 9" key="1">
    <citation type="submission" date="2017-09" db="EMBL/GenBank/DDBJ databases">
        <title>Genomic, metabolic, and phenotypic characteristics of bacterial isolates from the natural microbiome of the model nematode Caenorhabditis elegans.</title>
        <authorList>
            <person name="Zimmermann J."/>
            <person name="Obeng N."/>
            <person name="Yang W."/>
            <person name="Obeng O."/>
            <person name="Kissoyan K."/>
            <person name="Pees B."/>
            <person name="Dirksen P."/>
            <person name="Hoppner M."/>
            <person name="Franke A."/>
            <person name="Rosenstiel P."/>
            <person name="Leippe M."/>
            <person name="Dierking K."/>
            <person name="Kaleta C."/>
            <person name="Schulenburg H."/>
        </authorList>
    </citation>
    <scope>NUCLEOTIDE SEQUENCE [LARGE SCALE GENOMIC DNA]</scope>
    <source>
        <strain evidence="8 9">MYb73</strain>
    </source>
</reference>
<dbReference type="PANTHER" id="PTHR21047">
    <property type="entry name" value="DTDP-6-DEOXY-D-GLUCOSE-3,5 EPIMERASE"/>
    <property type="match status" value="1"/>
</dbReference>
<dbReference type="Proteomes" id="UP000239477">
    <property type="component" value="Chromosome"/>
</dbReference>
<feature type="site" description="Participates in a stacking interaction with the thymidine ring of dTDP-4-oxo-6-deoxyglucose" evidence="6">
    <location>
        <position position="137"/>
    </location>
</feature>
<dbReference type="SUPFAM" id="SSF51182">
    <property type="entry name" value="RmlC-like cupins"/>
    <property type="match status" value="1"/>
</dbReference>
<comment type="catalytic activity">
    <reaction evidence="1 7">
        <text>dTDP-4-dehydro-6-deoxy-alpha-D-glucose = dTDP-4-dehydro-beta-L-rhamnose</text>
        <dbReference type="Rhea" id="RHEA:16969"/>
        <dbReference type="ChEBI" id="CHEBI:57649"/>
        <dbReference type="ChEBI" id="CHEBI:62830"/>
        <dbReference type="EC" id="5.1.3.13"/>
    </reaction>
</comment>
<evidence type="ECO:0000256" key="4">
    <source>
        <dbReference type="ARBA" id="ARBA00019595"/>
    </source>
</evidence>
<dbReference type="EC" id="5.1.3.13" evidence="3 7"/>
<name>A0A2S0IF38_9BURK</name>
<dbReference type="InterPro" id="IPR011051">
    <property type="entry name" value="RmlC_Cupin_sf"/>
</dbReference>
<evidence type="ECO:0000256" key="1">
    <source>
        <dbReference type="ARBA" id="ARBA00001298"/>
    </source>
</evidence>
<feature type="active site" description="Proton acceptor" evidence="5">
    <location>
        <position position="62"/>
    </location>
</feature>
<dbReference type="Pfam" id="PF00908">
    <property type="entry name" value="dTDP_sugar_isom"/>
    <property type="match status" value="1"/>
</dbReference>
<dbReference type="InterPro" id="IPR014710">
    <property type="entry name" value="RmlC-like_jellyroll"/>
</dbReference>
<dbReference type="GO" id="GO:0000271">
    <property type="term" value="P:polysaccharide biosynthetic process"/>
    <property type="evidence" value="ECO:0007669"/>
    <property type="project" value="TreeGrafter"/>
</dbReference>
<comment type="pathway">
    <text evidence="7">Carbohydrate biosynthesis; dTDP-L-rhamnose biosynthesis.</text>
</comment>
<evidence type="ECO:0000313" key="8">
    <source>
        <dbReference type="EMBL" id="AVJ30641.1"/>
    </source>
</evidence>
<evidence type="ECO:0000256" key="7">
    <source>
        <dbReference type="RuleBase" id="RU364069"/>
    </source>
</evidence>
<accession>A0A2S0IF38</accession>
<dbReference type="InterPro" id="IPR000888">
    <property type="entry name" value="RmlC-like"/>
</dbReference>
<keyword evidence="7" id="KW-0413">Isomerase</keyword>